<gene>
    <name evidence="1" type="primary">Contig2555.g2738</name>
    <name evidence="1" type="ORF">STYLEM_4904</name>
</gene>
<evidence type="ECO:0000313" key="1">
    <source>
        <dbReference type="EMBL" id="CDW75908.1"/>
    </source>
</evidence>
<sequence>MNSIASVLTIIQQFSPQEQLNLRLVSKFFELVYFKNRQESVVLDLNYPHQYFNLERIQKLVTTYDGFKINIRDLTFNDIEVLLPLFSGLLDVSYQKKLYLNFKETTCNQDQINELIQRLENINLKIYQIQIFWLSTLKTYYEFSLKDETYELHAMQYKCEELQIVNASLIFQRDHLVLPCKTLSLIECSVEGNPNIVRYQKLGFNKLIINGMFDDSCIALFHDQLREIILHEPVVFNAQHYIEKEIEKLKGLEYVEFTHFQGQQKRLTPLNRIIDRIPSWKIRGPKMLVCLDINFIGLFKGGNSKERIMECEKVIIDSNVIKALKISLVWDPQSQFDMEDAYYPTKSFRLDEKILKKFTMISRALLDQSQTSIIFIAKCVEKQDEVQSEQE</sequence>
<accession>A0A078A334</accession>
<protein>
    <submittedName>
        <fullName evidence="1">Uncharacterized protein</fullName>
    </submittedName>
</protein>
<name>A0A078A334_STYLE</name>
<keyword evidence="2" id="KW-1185">Reference proteome</keyword>
<dbReference type="Proteomes" id="UP000039865">
    <property type="component" value="Unassembled WGS sequence"/>
</dbReference>
<dbReference type="AlphaFoldDB" id="A0A078A334"/>
<proteinExistence type="predicted"/>
<dbReference type="EMBL" id="CCKQ01004747">
    <property type="protein sequence ID" value="CDW75908.1"/>
    <property type="molecule type" value="Genomic_DNA"/>
</dbReference>
<organism evidence="1 2">
    <name type="scientific">Stylonychia lemnae</name>
    <name type="common">Ciliate</name>
    <dbReference type="NCBI Taxonomy" id="5949"/>
    <lineage>
        <taxon>Eukaryota</taxon>
        <taxon>Sar</taxon>
        <taxon>Alveolata</taxon>
        <taxon>Ciliophora</taxon>
        <taxon>Intramacronucleata</taxon>
        <taxon>Spirotrichea</taxon>
        <taxon>Stichotrichia</taxon>
        <taxon>Sporadotrichida</taxon>
        <taxon>Oxytrichidae</taxon>
        <taxon>Stylonychinae</taxon>
        <taxon>Stylonychia</taxon>
    </lineage>
</organism>
<reference evidence="1 2" key="1">
    <citation type="submission" date="2014-06" db="EMBL/GenBank/DDBJ databases">
        <authorList>
            <person name="Swart Estienne"/>
        </authorList>
    </citation>
    <scope>NUCLEOTIDE SEQUENCE [LARGE SCALE GENOMIC DNA]</scope>
    <source>
        <strain evidence="1 2">130c</strain>
    </source>
</reference>
<dbReference type="InParanoid" id="A0A078A334"/>
<evidence type="ECO:0000313" key="2">
    <source>
        <dbReference type="Proteomes" id="UP000039865"/>
    </source>
</evidence>